<dbReference type="RefSeq" id="WP_107750511.1">
    <property type="nucleotide sequence ID" value="NZ_QBKF01000002.1"/>
</dbReference>
<evidence type="ECO:0000313" key="7">
    <source>
        <dbReference type="Proteomes" id="UP000244810"/>
    </source>
</evidence>
<keyword evidence="3" id="KW-0274">FAD</keyword>
<dbReference type="SUPFAM" id="SSF160996">
    <property type="entry name" value="HI0933 insert domain-like"/>
    <property type="match status" value="1"/>
</dbReference>
<dbReference type="Gene3D" id="2.40.30.10">
    <property type="entry name" value="Translation factors"/>
    <property type="match status" value="1"/>
</dbReference>
<sequence length="387" mass="40454">MWDVIVLGAGAAGLMAGIEAARRGRRVLVLDHAKAPGEKIRISGGGRCNFTNLQIAPERFLSANPRFALSALRRFTQHDFIARVDKAGIAWHEKTLGQLFCDGSARQIVDLLVRDLTEAGGELRLGVSVQGVAPGYVVTTAEGPLRSAALVVATGGKSIPKMGATGLGYDIARSFGLPVIEPRPGLVPLTFTDAQLDGMKALAGLAVQARVGLAGSRVSFDEGLLFTHRGLSGPSILQISSYWREGQAITVDLAAGRDIAAEAAAARAERGARELANALDLPEGLARSVVARAGLSGKLAVQSKAALASLGEALHRWQLTPAGTEGWRTAEVTLGGVDTAALESRTMGARAVPGLYFVGEVVDVTGWLGGYNFQWAWSSGWAAGQVA</sequence>
<reference evidence="6 7" key="1">
    <citation type="journal article" date="2011" name="Syst. Appl. Microbiol.">
        <title>Defluviimonas denitrificans gen. nov., sp. nov., and Pararhodobacter aggregans gen. nov., sp. nov., non-phototrophic Rhodobacteraceae from the biofilter of a marine aquaculture.</title>
        <authorList>
            <person name="Foesel B.U."/>
            <person name="Drake H.L."/>
            <person name="Schramm A."/>
        </authorList>
    </citation>
    <scope>NUCLEOTIDE SEQUENCE [LARGE SCALE GENOMIC DNA]</scope>
    <source>
        <strain evidence="6 7">D1-19</strain>
    </source>
</reference>
<dbReference type="PANTHER" id="PTHR42887:SF2">
    <property type="entry name" value="OS12G0638800 PROTEIN"/>
    <property type="match status" value="1"/>
</dbReference>
<gene>
    <name evidence="6" type="ORF">DDE23_05985</name>
</gene>
<dbReference type="InterPro" id="IPR023166">
    <property type="entry name" value="BaiN-like_dom_sf"/>
</dbReference>
<feature type="domain" description="RsdA/BaiN/AoA(So)-like Rossmann fold-like" evidence="4">
    <location>
        <begin position="3"/>
        <end position="385"/>
    </location>
</feature>
<evidence type="ECO:0000256" key="1">
    <source>
        <dbReference type="ARBA" id="ARBA00001974"/>
    </source>
</evidence>
<dbReference type="InterPro" id="IPR036188">
    <property type="entry name" value="FAD/NAD-bd_sf"/>
</dbReference>
<protein>
    <submittedName>
        <fullName evidence="6">Aminoacetone oxidase family FAD-binding enzyme</fullName>
    </submittedName>
</protein>
<keyword evidence="2" id="KW-0285">Flavoprotein</keyword>
<dbReference type="PANTHER" id="PTHR42887">
    <property type="entry name" value="OS12G0638800 PROTEIN"/>
    <property type="match status" value="1"/>
</dbReference>
<evidence type="ECO:0000256" key="3">
    <source>
        <dbReference type="ARBA" id="ARBA00022827"/>
    </source>
</evidence>
<dbReference type="InterPro" id="IPR057661">
    <property type="entry name" value="RsdA/BaiN/AoA(So)_Rossmann"/>
</dbReference>
<dbReference type="InterPro" id="IPR055178">
    <property type="entry name" value="RsdA/BaiN/AoA(So)-like_dom"/>
</dbReference>
<dbReference type="OrthoDB" id="9773233at2"/>
<dbReference type="InterPro" id="IPR004792">
    <property type="entry name" value="BaiN-like"/>
</dbReference>
<dbReference type="Gene3D" id="3.50.50.60">
    <property type="entry name" value="FAD/NAD(P)-binding domain"/>
    <property type="match status" value="1"/>
</dbReference>
<keyword evidence="7" id="KW-1185">Reference proteome</keyword>
<organism evidence="6 7">
    <name type="scientific">Pararhodobacter aggregans</name>
    <dbReference type="NCBI Taxonomy" id="404875"/>
    <lineage>
        <taxon>Bacteria</taxon>
        <taxon>Pseudomonadati</taxon>
        <taxon>Pseudomonadota</taxon>
        <taxon>Alphaproteobacteria</taxon>
        <taxon>Rhodobacterales</taxon>
        <taxon>Paracoccaceae</taxon>
        <taxon>Pararhodobacter</taxon>
    </lineage>
</organism>
<dbReference type="Pfam" id="PF03486">
    <property type="entry name" value="HI0933_like"/>
    <property type="match status" value="1"/>
</dbReference>
<accession>A0A2T7UVJ0</accession>
<dbReference type="Proteomes" id="UP000244810">
    <property type="component" value="Unassembled WGS sequence"/>
</dbReference>
<comment type="cofactor">
    <cofactor evidence="1">
        <name>FAD</name>
        <dbReference type="ChEBI" id="CHEBI:57692"/>
    </cofactor>
</comment>
<dbReference type="EMBL" id="QDDR01000002">
    <property type="protein sequence ID" value="PVE48601.1"/>
    <property type="molecule type" value="Genomic_DNA"/>
</dbReference>
<dbReference type="Gene3D" id="1.10.8.260">
    <property type="entry name" value="HI0933 insert domain-like"/>
    <property type="match status" value="1"/>
</dbReference>
<dbReference type="PRINTS" id="PR00368">
    <property type="entry name" value="FADPNR"/>
</dbReference>
<dbReference type="Pfam" id="PF22780">
    <property type="entry name" value="HI0933_like_1st"/>
    <property type="match status" value="1"/>
</dbReference>
<evidence type="ECO:0000256" key="2">
    <source>
        <dbReference type="ARBA" id="ARBA00022630"/>
    </source>
</evidence>
<evidence type="ECO:0000313" key="6">
    <source>
        <dbReference type="EMBL" id="PVE48601.1"/>
    </source>
</evidence>
<dbReference type="NCBIfam" id="TIGR00275">
    <property type="entry name" value="aminoacetone oxidase family FAD-binding enzyme"/>
    <property type="match status" value="1"/>
</dbReference>
<dbReference type="AlphaFoldDB" id="A0A2T7UVJ0"/>
<proteinExistence type="predicted"/>
<dbReference type="PRINTS" id="PR00411">
    <property type="entry name" value="PNDRDTASEI"/>
</dbReference>
<dbReference type="SUPFAM" id="SSF51905">
    <property type="entry name" value="FAD/NAD(P)-binding domain"/>
    <property type="match status" value="1"/>
</dbReference>
<feature type="domain" description="RsdA/BaiN/AoA(So)-like insert" evidence="5">
    <location>
        <begin position="183"/>
        <end position="332"/>
    </location>
</feature>
<name>A0A2T7UVJ0_9RHOB</name>
<evidence type="ECO:0000259" key="4">
    <source>
        <dbReference type="Pfam" id="PF03486"/>
    </source>
</evidence>
<comment type="caution">
    <text evidence="6">The sequence shown here is derived from an EMBL/GenBank/DDBJ whole genome shotgun (WGS) entry which is preliminary data.</text>
</comment>
<evidence type="ECO:0000259" key="5">
    <source>
        <dbReference type="Pfam" id="PF22780"/>
    </source>
</evidence>